<dbReference type="STRING" id="71999.KPaMU14_01125"/>
<dbReference type="AlphaFoldDB" id="M2XEN4"/>
<dbReference type="PANTHER" id="PTHR46211">
    <property type="entry name" value="GLYCEROPHOSPHORYL DIESTER PHOSPHODIESTERASE"/>
    <property type="match status" value="1"/>
</dbReference>
<feature type="compositionally biased region" description="Basic and acidic residues" evidence="1">
    <location>
        <begin position="338"/>
        <end position="369"/>
    </location>
</feature>
<keyword evidence="5" id="KW-1185">Reference proteome</keyword>
<organism evidence="4 5">
    <name type="scientific">Kocuria palustris PEL</name>
    <dbReference type="NCBI Taxonomy" id="1236550"/>
    <lineage>
        <taxon>Bacteria</taxon>
        <taxon>Bacillati</taxon>
        <taxon>Actinomycetota</taxon>
        <taxon>Actinomycetes</taxon>
        <taxon>Micrococcales</taxon>
        <taxon>Micrococcaceae</taxon>
        <taxon>Kocuria</taxon>
    </lineage>
</organism>
<comment type="caution">
    <text evidence="4">The sequence shown here is derived from an EMBL/GenBank/DDBJ whole genome shotgun (WGS) entry which is preliminary data.</text>
</comment>
<dbReference type="GO" id="GO:0006629">
    <property type="term" value="P:lipid metabolic process"/>
    <property type="evidence" value="ECO:0007669"/>
    <property type="project" value="InterPro"/>
</dbReference>
<dbReference type="Gene3D" id="3.20.20.190">
    <property type="entry name" value="Phosphatidylinositol (PI) phosphodiesterase"/>
    <property type="match status" value="1"/>
</dbReference>
<dbReference type="GO" id="GO:0008081">
    <property type="term" value="F:phosphoric diester hydrolase activity"/>
    <property type="evidence" value="ECO:0007669"/>
    <property type="project" value="InterPro"/>
</dbReference>
<feature type="region of interest" description="Disordered" evidence="1">
    <location>
        <begin position="33"/>
        <end position="54"/>
    </location>
</feature>
<sequence length="369" mass="40633">MPTNLTLRTAALGAVLALAASSVPAAVAAPATAAPSDERASQAEDFDLQSHRGGRAEWTESSLTAFSRSLELGVTTLELDTHLTEDDVVMVWHDDTIQPEKCQDTGPVTPGDPDYPYVGDRFRELTYAQIQTLDCGYQQLPGYPVQDNIEGNRIATLEEVFAVAVQHGAQDEIRWNIETKVEDPANTPEREALVDGVMATIQEHGWPERTTLQSFDWAALDQVREIDPDMTLVALAESENPVGAGIDPQDAADRGYDVWSPAHALLTEENIAEAHELGLVVTPWTVNNRADMERLIDWGVDGIITDYPSTLRDVMADSGWALPKAYPLVEQPQFGRGAETRAEREHTGAARSVEDVRERSETARERYTR</sequence>
<dbReference type="PROSITE" id="PS51704">
    <property type="entry name" value="GP_PDE"/>
    <property type="match status" value="1"/>
</dbReference>
<feature type="compositionally biased region" description="Basic and acidic residues" evidence="1">
    <location>
        <begin position="36"/>
        <end position="54"/>
    </location>
</feature>
<evidence type="ECO:0000259" key="3">
    <source>
        <dbReference type="PROSITE" id="PS51704"/>
    </source>
</evidence>
<gene>
    <name evidence="4" type="ORF">C884_01627</name>
</gene>
<protein>
    <submittedName>
        <fullName evidence="4">Glycerophosphoryl diester phosphodiesterase</fullName>
    </submittedName>
</protein>
<name>M2XEN4_9MICC</name>
<evidence type="ECO:0000313" key="4">
    <source>
        <dbReference type="EMBL" id="EME37576.1"/>
    </source>
</evidence>
<dbReference type="EMBL" id="ANHZ02000003">
    <property type="protein sequence ID" value="EME37576.1"/>
    <property type="molecule type" value="Genomic_DNA"/>
</dbReference>
<dbReference type="InterPro" id="IPR017946">
    <property type="entry name" value="PLC-like_Pdiesterase_TIM-brl"/>
</dbReference>
<evidence type="ECO:0000256" key="1">
    <source>
        <dbReference type="SAM" id="MobiDB-lite"/>
    </source>
</evidence>
<dbReference type="RefSeq" id="WP_006213701.1">
    <property type="nucleotide sequence ID" value="NZ_ANHZ02000003.1"/>
</dbReference>
<feature type="chain" id="PRO_5038484744" evidence="2">
    <location>
        <begin position="26"/>
        <end position="369"/>
    </location>
</feature>
<feature type="region of interest" description="Disordered" evidence="1">
    <location>
        <begin position="333"/>
        <end position="369"/>
    </location>
</feature>
<dbReference type="Pfam" id="PF03009">
    <property type="entry name" value="GDPD"/>
    <property type="match status" value="1"/>
</dbReference>
<proteinExistence type="predicted"/>
<keyword evidence="2" id="KW-0732">Signal</keyword>
<feature type="signal peptide" evidence="2">
    <location>
        <begin position="1"/>
        <end position="25"/>
    </location>
</feature>
<dbReference type="Proteomes" id="UP000009877">
    <property type="component" value="Unassembled WGS sequence"/>
</dbReference>
<evidence type="ECO:0000313" key="5">
    <source>
        <dbReference type="Proteomes" id="UP000009877"/>
    </source>
</evidence>
<feature type="domain" description="GP-PDE" evidence="3">
    <location>
        <begin position="46"/>
        <end position="315"/>
    </location>
</feature>
<evidence type="ECO:0000256" key="2">
    <source>
        <dbReference type="SAM" id="SignalP"/>
    </source>
</evidence>
<dbReference type="PANTHER" id="PTHR46211:SF14">
    <property type="entry name" value="GLYCEROPHOSPHODIESTER PHOSPHODIESTERASE"/>
    <property type="match status" value="1"/>
</dbReference>
<dbReference type="SUPFAM" id="SSF51695">
    <property type="entry name" value="PLC-like phosphodiesterases"/>
    <property type="match status" value="1"/>
</dbReference>
<reference evidence="4 5" key="1">
    <citation type="journal article" date="2014" name="Genome Announc.">
        <title>Draft Genome Sequence of Kocuria palustris PEL.</title>
        <authorList>
            <person name="Sharma G."/>
            <person name="Khatri I."/>
            <person name="Subramanian S."/>
        </authorList>
    </citation>
    <scope>NUCLEOTIDE SEQUENCE [LARGE SCALE GENOMIC DNA]</scope>
    <source>
        <strain evidence="4 5">PEL</strain>
    </source>
</reference>
<dbReference type="InterPro" id="IPR030395">
    <property type="entry name" value="GP_PDE_dom"/>
</dbReference>
<accession>M2XEN4</accession>